<evidence type="ECO:0000256" key="1">
    <source>
        <dbReference type="ARBA" id="ARBA00005023"/>
    </source>
</evidence>
<evidence type="ECO:0000313" key="11">
    <source>
        <dbReference type="EMBL" id="MDP9845699.1"/>
    </source>
</evidence>
<evidence type="ECO:0000256" key="4">
    <source>
        <dbReference type="ARBA" id="ARBA00022801"/>
    </source>
</evidence>
<evidence type="ECO:0000256" key="5">
    <source>
        <dbReference type="ARBA" id="ARBA00022808"/>
    </source>
</evidence>
<dbReference type="InterPro" id="IPR011059">
    <property type="entry name" value="Metal-dep_hydrolase_composite"/>
</dbReference>
<reference evidence="11 12" key="1">
    <citation type="submission" date="2023-07" db="EMBL/GenBank/DDBJ databases">
        <title>Sequencing the genomes of 1000 actinobacteria strains.</title>
        <authorList>
            <person name="Klenk H.-P."/>
        </authorList>
    </citation>
    <scope>NUCLEOTIDE SEQUENCE [LARGE SCALE GENOMIC DNA]</scope>
    <source>
        <strain evidence="11 12">DSM 46740</strain>
    </source>
</reference>
<evidence type="ECO:0000259" key="10">
    <source>
        <dbReference type="Pfam" id="PF01979"/>
    </source>
</evidence>
<dbReference type="Proteomes" id="UP001225356">
    <property type="component" value="Unassembled WGS sequence"/>
</dbReference>
<comment type="caution">
    <text evidence="11">The sequence shown here is derived from an EMBL/GenBank/DDBJ whole genome shotgun (WGS) entry which is preliminary data.</text>
</comment>
<evidence type="ECO:0000256" key="9">
    <source>
        <dbReference type="SAM" id="MobiDB-lite"/>
    </source>
</evidence>
<proteinExistence type="predicted"/>
<dbReference type="PANTHER" id="PTHR42752">
    <property type="entry name" value="IMIDAZOLONEPROPIONASE"/>
    <property type="match status" value="1"/>
</dbReference>
<comment type="pathway">
    <text evidence="1">Amino-acid degradation.</text>
</comment>
<dbReference type="EC" id="3.5.2.7" evidence="2 8"/>
<dbReference type="GO" id="GO:0050480">
    <property type="term" value="F:imidazolonepropionase activity"/>
    <property type="evidence" value="ECO:0007669"/>
    <property type="project" value="UniProtKB-EC"/>
</dbReference>
<organism evidence="11 12">
    <name type="scientific">Streptosporangium lutulentum</name>
    <dbReference type="NCBI Taxonomy" id="1461250"/>
    <lineage>
        <taxon>Bacteria</taxon>
        <taxon>Bacillati</taxon>
        <taxon>Actinomycetota</taxon>
        <taxon>Actinomycetes</taxon>
        <taxon>Streptosporangiales</taxon>
        <taxon>Streptosporangiaceae</taxon>
        <taxon>Streptosporangium</taxon>
    </lineage>
</organism>
<evidence type="ECO:0000256" key="6">
    <source>
        <dbReference type="ARBA" id="ARBA00022833"/>
    </source>
</evidence>
<evidence type="ECO:0000256" key="2">
    <source>
        <dbReference type="ARBA" id="ARBA00012864"/>
    </source>
</evidence>
<evidence type="ECO:0000313" key="12">
    <source>
        <dbReference type="Proteomes" id="UP001225356"/>
    </source>
</evidence>
<feature type="domain" description="Amidohydrolase-related" evidence="10">
    <location>
        <begin position="261"/>
        <end position="394"/>
    </location>
</feature>
<keyword evidence="6" id="KW-0862">Zinc</keyword>
<dbReference type="NCBIfam" id="TIGR01224">
    <property type="entry name" value="hutI"/>
    <property type="match status" value="1"/>
</dbReference>
<dbReference type="SUPFAM" id="SSF51556">
    <property type="entry name" value="Metallo-dependent hydrolases"/>
    <property type="match status" value="1"/>
</dbReference>
<feature type="region of interest" description="Disordered" evidence="9">
    <location>
        <begin position="445"/>
        <end position="555"/>
    </location>
</feature>
<sequence>MTVRLLTNIGRLWTGNDVFSNAAILVHNDRIAWVGRAADLPQSVPGVVDDIVDVDHVENLGGALVTPGLIDAHTHPVYAGNRYAEMAMRSSGSTPSAITAAGGGIGSTVTVTRGTDPWTLCNGVRERLHDWLLSGTTTVEAKTGYHLTRDGELADVRLLRELEKEPMMPRVHVTFMAAHVVPPEYFGRQRDYIEAVGSWCADAAAAGADSVDVYCDEGHFTTEEARWVLGSGRNVGLLPRVHAGAYSRRGAVQLAAELGCASADLLHHTTDEDIAILARYGVPAVVCPGTALQRGSLPPVRRMLAQGVTVALGSDHNPGHCGITSMSLVISLAVAAFGMSVGDALRAATLGGATALGAPDRGVLAPGRLADIVQWDADHEGAFAWAFGLKPRRVWRGGTPRPVTASSAPDGGSSPTRTRSTPGAFRVLTRLVSVSGVMRRGSCPVAAAPSAPMCAPACSAWRSPFRPPRRRPSTRETPDATDRGAGGSETRCPRPEPQPDGPDERARKNDEAIRPYRRPRRREDIDPAAPGGHGTQHRRRSGDGGHRVRAGAGRG</sequence>
<feature type="compositionally biased region" description="Basic and acidic residues" evidence="9">
    <location>
        <begin position="473"/>
        <end position="482"/>
    </location>
</feature>
<keyword evidence="12" id="KW-1185">Reference proteome</keyword>
<keyword evidence="4 11" id="KW-0378">Hydrolase</keyword>
<dbReference type="EMBL" id="JAUSQU010000001">
    <property type="protein sequence ID" value="MDP9845699.1"/>
    <property type="molecule type" value="Genomic_DNA"/>
</dbReference>
<dbReference type="Gene3D" id="2.30.40.10">
    <property type="entry name" value="Urease, subunit C, domain 1"/>
    <property type="match status" value="1"/>
</dbReference>
<name>A0ABT9QG85_9ACTN</name>
<keyword evidence="7" id="KW-0408">Iron</keyword>
<evidence type="ECO:0000256" key="3">
    <source>
        <dbReference type="ARBA" id="ARBA00022723"/>
    </source>
</evidence>
<keyword evidence="5" id="KW-0369">Histidine metabolism</keyword>
<accession>A0ABT9QG85</accession>
<gene>
    <name evidence="11" type="ORF">J2853_004910</name>
</gene>
<dbReference type="Pfam" id="PF01979">
    <property type="entry name" value="Amidohydro_1"/>
    <property type="match status" value="1"/>
</dbReference>
<dbReference type="InterPro" id="IPR005920">
    <property type="entry name" value="HutI"/>
</dbReference>
<feature type="compositionally biased region" description="Basic and acidic residues" evidence="9">
    <location>
        <begin position="502"/>
        <end position="514"/>
    </location>
</feature>
<dbReference type="PANTHER" id="PTHR42752:SF1">
    <property type="entry name" value="IMIDAZOLONEPROPIONASE-RELATED"/>
    <property type="match status" value="1"/>
</dbReference>
<dbReference type="InterPro" id="IPR006680">
    <property type="entry name" value="Amidohydro-rel"/>
</dbReference>
<evidence type="ECO:0000256" key="8">
    <source>
        <dbReference type="NCBIfam" id="TIGR01224"/>
    </source>
</evidence>
<dbReference type="Gene3D" id="3.20.20.140">
    <property type="entry name" value="Metal-dependent hydrolases"/>
    <property type="match status" value="1"/>
</dbReference>
<feature type="compositionally biased region" description="Low complexity" evidence="9">
    <location>
        <begin position="445"/>
        <end position="464"/>
    </location>
</feature>
<feature type="region of interest" description="Disordered" evidence="9">
    <location>
        <begin position="398"/>
        <end position="424"/>
    </location>
</feature>
<dbReference type="SUPFAM" id="SSF51338">
    <property type="entry name" value="Composite domain of metallo-dependent hydrolases"/>
    <property type="match status" value="1"/>
</dbReference>
<evidence type="ECO:0000256" key="7">
    <source>
        <dbReference type="ARBA" id="ARBA00023004"/>
    </source>
</evidence>
<dbReference type="InterPro" id="IPR032466">
    <property type="entry name" value="Metal_Hydrolase"/>
</dbReference>
<protein>
    <recommendedName>
        <fullName evidence="2 8">Imidazolonepropionase</fullName>
        <ecNumber evidence="2 8">3.5.2.7</ecNumber>
    </recommendedName>
</protein>
<keyword evidence="3" id="KW-0479">Metal-binding</keyword>